<sequence length="225" mass="26077">MSNNKVHDFFKRKPAEWSFIGTIPVKYRLVLRNLRVIINREGGNRKEKIQLLNKYYSKAIEPQANVGTQGTESYHKLARKWEAERSRKPTFMEIGSASGTVNNGTISGTYSLADCTVQFICIPKFSSKRTNENEDDHEELQNKRTRMDGENSQQIFQRENISELFISYRSKVLQMGQATGLSIAIDYREILRLSHILLLQADNFSDLQIQEFSRDTLERLQKKHA</sequence>
<protein>
    <submittedName>
        <fullName evidence="2">4865_t:CDS:1</fullName>
    </submittedName>
</protein>
<feature type="region of interest" description="Disordered" evidence="1">
    <location>
        <begin position="129"/>
        <end position="152"/>
    </location>
</feature>
<accession>A0A9N9DUH8</accession>
<reference evidence="2" key="1">
    <citation type="submission" date="2021-06" db="EMBL/GenBank/DDBJ databases">
        <authorList>
            <person name="Kallberg Y."/>
            <person name="Tangrot J."/>
            <person name="Rosling A."/>
        </authorList>
    </citation>
    <scope>NUCLEOTIDE SEQUENCE</scope>
    <source>
        <strain evidence="2">87-6 pot B 2015</strain>
    </source>
</reference>
<dbReference type="AlphaFoldDB" id="A0A9N9DUH8"/>
<dbReference type="Proteomes" id="UP000789375">
    <property type="component" value="Unassembled WGS sequence"/>
</dbReference>
<name>A0A9N9DUH8_FUNMO</name>
<feature type="compositionally biased region" description="Basic and acidic residues" evidence="1">
    <location>
        <begin position="139"/>
        <end position="149"/>
    </location>
</feature>
<evidence type="ECO:0000256" key="1">
    <source>
        <dbReference type="SAM" id="MobiDB-lite"/>
    </source>
</evidence>
<evidence type="ECO:0000313" key="2">
    <source>
        <dbReference type="EMBL" id="CAG8648191.1"/>
    </source>
</evidence>
<gene>
    <name evidence="2" type="ORF">FMOSSE_LOCUS11337</name>
</gene>
<comment type="caution">
    <text evidence="2">The sequence shown here is derived from an EMBL/GenBank/DDBJ whole genome shotgun (WGS) entry which is preliminary data.</text>
</comment>
<keyword evidence="3" id="KW-1185">Reference proteome</keyword>
<dbReference type="EMBL" id="CAJVPP010004340">
    <property type="protein sequence ID" value="CAG8648191.1"/>
    <property type="molecule type" value="Genomic_DNA"/>
</dbReference>
<organism evidence="2 3">
    <name type="scientific">Funneliformis mosseae</name>
    <name type="common">Endomycorrhizal fungus</name>
    <name type="synonym">Glomus mosseae</name>
    <dbReference type="NCBI Taxonomy" id="27381"/>
    <lineage>
        <taxon>Eukaryota</taxon>
        <taxon>Fungi</taxon>
        <taxon>Fungi incertae sedis</taxon>
        <taxon>Mucoromycota</taxon>
        <taxon>Glomeromycotina</taxon>
        <taxon>Glomeromycetes</taxon>
        <taxon>Glomerales</taxon>
        <taxon>Glomeraceae</taxon>
        <taxon>Funneliformis</taxon>
    </lineage>
</organism>
<proteinExistence type="predicted"/>
<evidence type="ECO:0000313" key="3">
    <source>
        <dbReference type="Proteomes" id="UP000789375"/>
    </source>
</evidence>